<evidence type="ECO:0000256" key="1">
    <source>
        <dbReference type="ARBA" id="ARBA00022555"/>
    </source>
</evidence>
<dbReference type="FunFam" id="2.30.310.10:FF:000004">
    <property type="entry name" value="Fibronectin-binding protein A"/>
    <property type="match status" value="1"/>
</dbReference>
<dbReference type="InterPro" id="IPR043682">
    <property type="entry name" value="RqcH_bacterial"/>
</dbReference>
<dbReference type="GO" id="GO:1990112">
    <property type="term" value="C:RQC complex"/>
    <property type="evidence" value="ECO:0007669"/>
    <property type="project" value="TreeGrafter"/>
</dbReference>
<comment type="similarity">
    <text evidence="5">Belongs to the NEMF family.</text>
</comment>
<dbReference type="InterPro" id="IPR008532">
    <property type="entry name" value="NFACT_RNA-bd"/>
</dbReference>
<dbReference type="Pfam" id="PF05670">
    <property type="entry name" value="NFACT-R_1"/>
    <property type="match status" value="1"/>
</dbReference>
<dbReference type="GO" id="GO:0072344">
    <property type="term" value="P:rescue of stalled ribosome"/>
    <property type="evidence" value="ECO:0007669"/>
    <property type="project" value="UniProtKB-UniRule"/>
</dbReference>
<gene>
    <name evidence="5" type="primary">rqcH</name>
    <name evidence="7" type="ORF">CAGA_16290</name>
</gene>
<keyword evidence="2 5" id="KW-0699">rRNA-binding</keyword>
<keyword evidence="3 5" id="KW-0694">RNA-binding</keyword>
<sequence length="596" mass="67868">MALDGAFLRHIKKEIEEAALGAKLDKIYQPNREEMVLTFRTRSDTMKLLMSARANSARIHFTQYVPENPKSPPMLCMLLRKRLLGARLAEVRQPGLERLLCLDFDAVNELGDPVRLTLVMEIMGRYSNIIFVDENGKIIDALKRVDAEMSSERLVLPGLTYQLPPPQNKLCLLQASMREIEDGLQSIPSDMELSKALLNHLQGLSPIVCRELAYLTGRGSDVTAKTMTAEQRERLFYFLRRMAETVKNRDGKPYMVVSPAQKPIDFSFFNIEQYGLTAVVKSYTRFSELLDAFYTERDRIDRMRVRSQDLLRVLTTASERLSRKINLQRAELSRCAERDTLRIYGDILSANLYTIPKGASFVELQNFYEEDLPLVKIKLNPALSPSQNAQKYYKEYHKASTAEKMLAVQIQQAQQELEYLDTVFDELSRAATERDLSEIREELTEQGYIRASKGRQKQLASMGPMEFASSDGFLILVGRNNRQNDRLTLKQANKNDIWLHTKNIPGSHTIIVTQGRDVTETAIFEAANLAAFYSRGKESSKVPVDYTEVRHVSKPQGAKPGMVIYVNYKTIYVTPDSGLVDSLKSNFNGKRMESVL</sequence>
<dbReference type="OrthoDB" id="9766163at2"/>
<protein>
    <recommendedName>
        <fullName evidence="5">Rqc2 homolog RqcH</fullName>
        <shortName evidence="5">RqcH</shortName>
    </recommendedName>
</protein>
<dbReference type="Gene3D" id="2.30.310.10">
    <property type="entry name" value="ibrinogen binding protein from staphylococcus aureus domain"/>
    <property type="match status" value="1"/>
</dbReference>
<dbReference type="GO" id="GO:0043023">
    <property type="term" value="F:ribosomal large subunit binding"/>
    <property type="evidence" value="ECO:0007669"/>
    <property type="project" value="UniProtKB-UniRule"/>
</dbReference>
<keyword evidence="1 5" id="KW-0820">tRNA-binding</keyword>
<feature type="domain" description="NFACT RNA-binding" evidence="6">
    <location>
        <begin position="466"/>
        <end position="561"/>
    </location>
</feature>
<name>A0A4Z0Y8A5_9FIRM</name>
<dbReference type="GO" id="GO:0000049">
    <property type="term" value="F:tRNA binding"/>
    <property type="evidence" value="ECO:0007669"/>
    <property type="project" value="UniProtKB-UniRule"/>
</dbReference>
<evidence type="ECO:0000256" key="5">
    <source>
        <dbReference type="HAMAP-Rule" id="MF_00844"/>
    </source>
</evidence>
<proteinExistence type="inferred from homology"/>
<comment type="caution">
    <text evidence="7">The sequence shown here is derived from an EMBL/GenBank/DDBJ whole genome shotgun (WGS) entry which is preliminary data.</text>
</comment>
<evidence type="ECO:0000259" key="6">
    <source>
        <dbReference type="Pfam" id="PF05670"/>
    </source>
</evidence>
<dbReference type="InterPro" id="IPR051608">
    <property type="entry name" value="RQC_Subunit_NEMF"/>
</dbReference>
<keyword evidence="4 5" id="KW-0648">Protein biosynthesis</keyword>
<evidence type="ECO:0000256" key="4">
    <source>
        <dbReference type="ARBA" id="ARBA00022917"/>
    </source>
</evidence>
<comment type="function">
    <text evidence="5">Key component of the ribosome quality control system (RQC), a ribosome-associated complex that mediates the extraction of incompletely synthesized nascent chains from stalled ribosomes and their subsequent degradation. RqcH recruits Ala-charged tRNA, and with RqcP directs the elongation of stalled nascent chains on 50S ribosomal subunits, leading to non-templated C-terminal alanine extensions (Ala tail). The Ala tail promotes nascent chain degradation. May add between 1 and at least 8 Ala residues. Binds to stalled 50S ribosomal subunits.</text>
</comment>
<dbReference type="GO" id="GO:0019843">
    <property type="term" value="F:rRNA binding"/>
    <property type="evidence" value="ECO:0007669"/>
    <property type="project" value="UniProtKB-UniRule"/>
</dbReference>
<organism evidence="7 8">
    <name type="scientific">Caproiciproducens galactitolivorans</name>
    <dbReference type="NCBI Taxonomy" id="642589"/>
    <lineage>
        <taxon>Bacteria</taxon>
        <taxon>Bacillati</taxon>
        <taxon>Bacillota</taxon>
        <taxon>Clostridia</taxon>
        <taxon>Eubacteriales</taxon>
        <taxon>Acutalibacteraceae</taxon>
        <taxon>Caproiciproducens</taxon>
    </lineage>
</organism>
<dbReference type="HAMAP" id="MF_00844_B">
    <property type="entry name" value="RqcH_B"/>
    <property type="match status" value="1"/>
</dbReference>
<evidence type="ECO:0000313" key="7">
    <source>
        <dbReference type="EMBL" id="TGJ76168.1"/>
    </source>
</evidence>
<dbReference type="PANTHER" id="PTHR15239:SF6">
    <property type="entry name" value="RIBOSOME QUALITY CONTROL COMPLEX SUBUNIT NEMF"/>
    <property type="match status" value="1"/>
</dbReference>
<reference evidence="7 8" key="1">
    <citation type="submission" date="2019-04" db="EMBL/GenBank/DDBJ databases">
        <authorList>
            <person name="Poehlein A."/>
            <person name="Bengelsdorf F.R."/>
            <person name="Duerre P."/>
            <person name="Daniel R."/>
        </authorList>
    </citation>
    <scope>NUCLEOTIDE SEQUENCE [LARGE SCALE GENOMIC DNA]</scope>
    <source>
        <strain evidence="7 8">BS-1</strain>
    </source>
</reference>
<comment type="subunit">
    <text evidence="5">Associates with stalled 50S ribosomal subunits. Binds to RqcP.</text>
</comment>
<dbReference type="Pfam" id="PF05833">
    <property type="entry name" value="NFACT_N"/>
    <property type="match status" value="1"/>
</dbReference>
<dbReference type="EMBL" id="SRMQ01000007">
    <property type="protein sequence ID" value="TGJ76168.1"/>
    <property type="molecule type" value="Genomic_DNA"/>
</dbReference>
<dbReference type="RefSeq" id="WP_135659656.1">
    <property type="nucleotide sequence ID" value="NZ_SRMQ01000007.1"/>
</dbReference>
<evidence type="ECO:0000256" key="3">
    <source>
        <dbReference type="ARBA" id="ARBA00022884"/>
    </source>
</evidence>
<dbReference type="PANTHER" id="PTHR15239">
    <property type="entry name" value="NUCLEAR EXPORT MEDIATOR FACTOR NEMF"/>
    <property type="match status" value="1"/>
</dbReference>
<dbReference type="Proteomes" id="UP000297714">
    <property type="component" value="Unassembled WGS sequence"/>
</dbReference>
<accession>A0A4Z0Y8A5</accession>
<evidence type="ECO:0000313" key="8">
    <source>
        <dbReference type="Proteomes" id="UP000297714"/>
    </source>
</evidence>
<dbReference type="AlphaFoldDB" id="A0A4Z0Y8A5"/>
<keyword evidence="8" id="KW-1185">Reference proteome</keyword>
<evidence type="ECO:0000256" key="2">
    <source>
        <dbReference type="ARBA" id="ARBA00022730"/>
    </source>
</evidence>